<reference evidence="2 3" key="1">
    <citation type="journal article" date="2017" name="ISME J.">
        <title>Energy and carbon metabolisms in a deep terrestrial subsurface fluid microbial community.</title>
        <authorList>
            <person name="Momper L."/>
            <person name="Jungbluth S.P."/>
            <person name="Lee M.D."/>
            <person name="Amend J.P."/>
        </authorList>
    </citation>
    <scope>NUCLEOTIDE SEQUENCE [LARGE SCALE GENOMIC DNA]</scope>
    <source>
        <strain evidence="2">SURF_5</strain>
    </source>
</reference>
<dbReference type="EMBL" id="QZKU01000053">
    <property type="protein sequence ID" value="RJP22860.1"/>
    <property type="molecule type" value="Genomic_DNA"/>
</dbReference>
<sequence length="320" mass="34333">MRCCVTSRIQMLTRVLSTVSFLSLLINSTTLAAIEHFTGSTTSSYAAYYYGHLHIEGADGAIGDEVGVFDPDGVLCGAAAALEVAWYNITVYGDDPVTDTDEGAEPGDLLTFRIWDKSADQEMSAAATVTDGPCTNPLQWYQSWEYCQVDVNGFIGDLTQINLQSPANASTLASAPTFTWTADGGTDNAFAVDVSVSPGFTTYYSTYENLHQLIGDRSWTMPDPIWNKVPSDKTLYWRVRGVDLADPPSNIVTSDEVWSFLKTDSVTWMQTFGGAPSDSGESVLTTDGGYVAAGTTSSYGAGSSDLWLIKTDASGNIALP</sequence>
<dbReference type="AlphaFoldDB" id="A0A3A4P0G6"/>
<dbReference type="Gene3D" id="2.60.40.10">
    <property type="entry name" value="Immunoglobulins"/>
    <property type="match status" value="1"/>
</dbReference>
<proteinExistence type="predicted"/>
<comment type="caution">
    <text evidence="2">The sequence shown here is derived from an EMBL/GenBank/DDBJ whole genome shotgun (WGS) entry which is preliminary data.</text>
</comment>
<gene>
    <name evidence="2" type="ORF">C4520_07490</name>
</gene>
<evidence type="ECO:0000256" key="1">
    <source>
        <dbReference type="SAM" id="SignalP"/>
    </source>
</evidence>
<name>A0A3A4P0G6_ABYX5</name>
<accession>A0A3A4P0G6</accession>
<dbReference type="Proteomes" id="UP000265882">
    <property type="component" value="Unassembled WGS sequence"/>
</dbReference>
<feature type="chain" id="PRO_5017188342" evidence="1">
    <location>
        <begin position="33"/>
        <end position="320"/>
    </location>
</feature>
<evidence type="ECO:0000313" key="3">
    <source>
        <dbReference type="Proteomes" id="UP000265882"/>
    </source>
</evidence>
<organism evidence="2 3">
    <name type="scientific">Abyssobacteria bacterium (strain SURF_5)</name>
    <dbReference type="NCBI Taxonomy" id="2093360"/>
    <lineage>
        <taxon>Bacteria</taxon>
        <taxon>Pseudomonadati</taxon>
        <taxon>Candidatus Hydrogenedentota</taxon>
        <taxon>Candidatus Abyssobacteria</taxon>
    </lineage>
</organism>
<feature type="signal peptide" evidence="1">
    <location>
        <begin position="1"/>
        <end position="32"/>
    </location>
</feature>
<protein>
    <submittedName>
        <fullName evidence="2">Uncharacterized protein</fullName>
    </submittedName>
</protein>
<evidence type="ECO:0000313" key="2">
    <source>
        <dbReference type="EMBL" id="RJP22860.1"/>
    </source>
</evidence>
<keyword evidence="1" id="KW-0732">Signal</keyword>
<dbReference type="InterPro" id="IPR013783">
    <property type="entry name" value="Ig-like_fold"/>
</dbReference>